<evidence type="ECO:0000313" key="5">
    <source>
        <dbReference type="Proteomes" id="UP000256718"/>
    </source>
</evidence>
<name>A0A076Z7W1_STRAG</name>
<reference evidence="2" key="3">
    <citation type="submission" date="2023-05" db="EMBL/GenBank/DDBJ databases">
        <title>Cataloging the Phylogenetic Diversity of Human Bladder Bacteria.</title>
        <authorList>
            <person name="Du J."/>
        </authorList>
    </citation>
    <scope>NUCLEOTIDE SEQUENCE</scope>
    <source>
        <strain evidence="2">UMB8703</strain>
    </source>
</reference>
<dbReference type="Proteomes" id="UP000035174">
    <property type="component" value="Unassembled WGS sequence"/>
</dbReference>
<sequence>MIMSGQRATSTIQSDINIFHHIEAICISKSNSIGLPAIQNHLGQLIQRERLGLFFSITYSKAPT</sequence>
<evidence type="ECO:0000313" key="2">
    <source>
        <dbReference type="EMBL" id="MDK6899263.1"/>
    </source>
</evidence>
<reference evidence="1 4" key="1">
    <citation type="journal article" date="2015" name="PLoS ONE">
        <title>Genomic analysis reveals the molecular basis for capsule loss in the group B streptococcus population.</title>
        <authorList>
            <consortium name="DEVANI Consortium"/>
            <person name="Rosini R."/>
            <person name="Campisi E."/>
            <person name="De Chiara M."/>
            <person name="Tettelin H."/>
            <person name="Rinaudo D."/>
            <person name="Toniolo C."/>
            <person name="Metruccio M."/>
            <person name="Guidotti S."/>
            <person name="Sorensen U.B."/>
            <person name="Kilian M."/>
            <person name="Ramirez M."/>
            <person name="Janulczyk R."/>
            <person name="Donati C."/>
            <person name="Grandi G."/>
            <person name="Margarit I."/>
        </authorList>
    </citation>
    <scope>NUCLEOTIDE SEQUENCE [LARGE SCALE GENOMIC DNA]</scope>
    <source>
        <strain evidence="1 4">ES-PW-063</strain>
    </source>
</reference>
<dbReference type="RefSeq" id="WP_000606014.1">
    <property type="nucleotide sequence ID" value="NZ_AP018935.1"/>
</dbReference>
<dbReference type="KEGG" id="sagg:EN73_07370"/>
<dbReference type="EMBL" id="JASOIH010000002">
    <property type="protein sequence ID" value="MDK6899263.1"/>
    <property type="molecule type" value="Genomic_DNA"/>
</dbReference>
<dbReference type="GeneID" id="66886353"/>
<dbReference type="AlphaFoldDB" id="A0A076Z7W1"/>
<proteinExistence type="predicted"/>
<dbReference type="EMBL" id="LCVB01000030">
    <property type="protein sequence ID" value="KLJ28893.1"/>
    <property type="molecule type" value="Genomic_DNA"/>
</dbReference>
<reference evidence="3 5" key="2">
    <citation type="journal article" date="2018" name="Emerg. Microbes Infect.">
        <title>Phenotypic and molecular analysis of nontypeable Group B streptococci: identification of cps2a and hybrid cps2a/cps5 Group B streptococcal capsule gene clusters.</title>
        <authorList>
            <person name="Alhhazmi A."/>
            <person name="Tyrrell G.J."/>
        </authorList>
    </citation>
    <scope>NUCLEOTIDE SEQUENCE [LARGE SCALE GENOMIC DNA]</scope>
    <source>
        <strain evidence="3 5">PLGBS17</strain>
    </source>
</reference>
<organism evidence="2 6">
    <name type="scientific">Streptococcus agalactiae</name>
    <dbReference type="NCBI Taxonomy" id="1311"/>
    <lineage>
        <taxon>Bacteria</taxon>
        <taxon>Bacillati</taxon>
        <taxon>Bacillota</taxon>
        <taxon>Bacilli</taxon>
        <taxon>Lactobacillales</taxon>
        <taxon>Streptococcaceae</taxon>
        <taxon>Streptococcus</taxon>
    </lineage>
</organism>
<accession>A0A076Z7W1</accession>
<comment type="caution">
    <text evidence="2">The sequence shown here is derived from an EMBL/GenBank/DDBJ whole genome shotgun (WGS) entry which is preliminary data.</text>
</comment>
<gene>
    <name evidence="3" type="ORF">C4618_05095</name>
    <name evidence="2" type="ORF">QP229_04545</name>
    <name evidence="1" type="ORF">WA45_06995</name>
</gene>
<dbReference type="Proteomes" id="UP001230629">
    <property type="component" value="Unassembled WGS sequence"/>
</dbReference>
<dbReference type="EMBL" id="QHGZ01000132">
    <property type="protein sequence ID" value="RDY82763.1"/>
    <property type="molecule type" value="Genomic_DNA"/>
</dbReference>
<protein>
    <submittedName>
        <fullName evidence="2">Uncharacterized protein</fullName>
    </submittedName>
</protein>
<evidence type="ECO:0000313" key="4">
    <source>
        <dbReference type="Proteomes" id="UP000035174"/>
    </source>
</evidence>
<evidence type="ECO:0000313" key="3">
    <source>
        <dbReference type="EMBL" id="RDY82763.1"/>
    </source>
</evidence>
<dbReference type="Proteomes" id="UP000256718">
    <property type="component" value="Unassembled WGS sequence"/>
</dbReference>
<evidence type="ECO:0000313" key="6">
    <source>
        <dbReference type="Proteomes" id="UP001230629"/>
    </source>
</evidence>
<evidence type="ECO:0000313" key="1">
    <source>
        <dbReference type="EMBL" id="KLJ28893.1"/>
    </source>
</evidence>